<keyword evidence="2" id="KW-1185">Reference proteome</keyword>
<evidence type="ECO:0000313" key="1">
    <source>
        <dbReference type="EMBL" id="KAK3757476.1"/>
    </source>
</evidence>
<name>A0AAE0YVL7_9GAST</name>
<accession>A0AAE0YVL7</accession>
<dbReference type="Proteomes" id="UP001283361">
    <property type="component" value="Unassembled WGS sequence"/>
</dbReference>
<reference evidence="1" key="1">
    <citation type="journal article" date="2023" name="G3 (Bethesda)">
        <title>A reference genome for the long-term kleptoplast-retaining sea slug Elysia crispata morphotype clarki.</title>
        <authorList>
            <person name="Eastman K.E."/>
            <person name="Pendleton A.L."/>
            <person name="Shaikh M.A."/>
            <person name="Suttiyut T."/>
            <person name="Ogas R."/>
            <person name="Tomko P."/>
            <person name="Gavelis G."/>
            <person name="Widhalm J.R."/>
            <person name="Wisecaver J.H."/>
        </authorList>
    </citation>
    <scope>NUCLEOTIDE SEQUENCE</scope>
    <source>
        <strain evidence="1">ECLA1</strain>
    </source>
</reference>
<sequence length="201" mass="21771">MLATGESLLCWSVALKAVVHAYILPVSIIISEELSALCQCIVISRAVVSTTLLRREKVETDSQHWAANGSDPYGCTDPEKKVIEVLKQFCQGILTLITTFREVKESTGGRGPPTSPESVSRQAADSSALVYSASMSRGFVASLSHSTGDLKGLNWIYPDLATRHVLRHGFPSFQSIQCVLPVFLSPESRRLGRPTAANPGQ</sequence>
<dbReference type="EMBL" id="JAWDGP010005361">
    <property type="protein sequence ID" value="KAK3757476.1"/>
    <property type="molecule type" value="Genomic_DNA"/>
</dbReference>
<organism evidence="1 2">
    <name type="scientific">Elysia crispata</name>
    <name type="common">lettuce slug</name>
    <dbReference type="NCBI Taxonomy" id="231223"/>
    <lineage>
        <taxon>Eukaryota</taxon>
        <taxon>Metazoa</taxon>
        <taxon>Spiralia</taxon>
        <taxon>Lophotrochozoa</taxon>
        <taxon>Mollusca</taxon>
        <taxon>Gastropoda</taxon>
        <taxon>Heterobranchia</taxon>
        <taxon>Euthyneura</taxon>
        <taxon>Panpulmonata</taxon>
        <taxon>Sacoglossa</taxon>
        <taxon>Placobranchoidea</taxon>
        <taxon>Plakobranchidae</taxon>
        <taxon>Elysia</taxon>
    </lineage>
</organism>
<dbReference type="AlphaFoldDB" id="A0AAE0YVL7"/>
<proteinExistence type="predicted"/>
<evidence type="ECO:0000313" key="2">
    <source>
        <dbReference type="Proteomes" id="UP001283361"/>
    </source>
</evidence>
<protein>
    <submittedName>
        <fullName evidence="1">Uncharacterized protein</fullName>
    </submittedName>
</protein>
<gene>
    <name evidence="1" type="ORF">RRG08_037832</name>
</gene>
<comment type="caution">
    <text evidence="1">The sequence shown here is derived from an EMBL/GenBank/DDBJ whole genome shotgun (WGS) entry which is preliminary data.</text>
</comment>